<accession>A0AA88KSX9</accession>
<organism evidence="9 10">
    <name type="scientific">Naegleria lovaniensis</name>
    <name type="common">Amoeba</name>
    <dbReference type="NCBI Taxonomy" id="51637"/>
    <lineage>
        <taxon>Eukaryota</taxon>
        <taxon>Discoba</taxon>
        <taxon>Heterolobosea</taxon>
        <taxon>Tetramitia</taxon>
        <taxon>Eutetramitia</taxon>
        <taxon>Vahlkampfiidae</taxon>
        <taxon>Naegleria</taxon>
    </lineage>
</organism>
<proteinExistence type="predicted"/>
<evidence type="ECO:0000313" key="9">
    <source>
        <dbReference type="EMBL" id="KAG2388302.1"/>
    </source>
</evidence>
<feature type="region of interest" description="Disordered" evidence="6">
    <location>
        <begin position="1"/>
        <end position="39"/>
    </location>
</feature>
<evidence type="ECO:0000256" key="6">
    <source>
        <dbReference type="SAM" id="MobiDB-lite"/>
    </source>
</evidence>
<dbReference type="GO" id="GO:0005783">
    <property type="term" value="C:endoplasmic reticulum"/>
    <property type="evidence" value="ECO:0007669"/>
    <property type="project" value="TreeGrafter"/>
</dbReference>
<evidence type="ECO:0000259" key="8">
    <source>
        <dbReference type="Pfam" id="PF09402"/>
    </source>
</evidence>
<feature type="transmembrane region" description="Helical" evidence="7">
    <location>
        <begin position="247"/>
        <end position="268"/>
    </location>
</feature>
<dbReference type="EMBL" id="PYSW02000010">
    <property type="protein sequence ID" value="KAG2388302.1"/>
    <property type="molecule type" value="Genomic_DNA"/>
</dbReference>
<evidence type="ECO:0000256" key="1">
    <source>
        <dbReference type="ARBA" id="ARBA00004126"/>
    </source>
</evidence>
<dbReference type="GO" id="GO:0071763">
    <property type="term" value="P:nuclear membrane organization"/>
    <property type="evidence" value="ECO:0007669"/>
    <property type="project" value="TreeGrafter"/>
</dbReference>
<dbReference type="Pfam" id="PF09402">
    <property type="entry name" value="MSC"/>
    <property type="match status" value="1"/>
</dbReference>
<reference evidence="9 10" key="1">
    <citation type="journal article" date="2018" name="BMC Genomics">
        <title>The genome of Naegleria lovaniensis, the basis for a comparative approach to unravel pathogenicity factors of the human pathogenic amoeba N. fowleri.</title>
        <authorList>
            <person name="Liechti N."/>
            <person name="Schurch N."/>
            <person name="Bruggmann R."/>
            <person name="Wittwer M."/>
        </authorList>
    </citation>
    <scope>NUCLEOTIDE SEQUENCE [LARGE SCALE GENOMIC DNA]</scope>
    <source>
        <strain evidence="9 10">ATCC 30569</strain>
    </source>
</reference>
<keyword evidence="3 7" id="KW-1133">Transmembrane helix</keyword>
<dbReference type="PANTHER" id="PTHR47808">
    <property type="entry name" value="INNER NUCLEAR MEMBRANE PROTEIN HEH2-RELATED"/>
    <property type="match status" value="1"/>
</dbReference>
<sequence length="554" mass="61605">MSSQGNGNDDSHMIDDDQQQEGTATTPGTPSSRKSIDPLKLTVRELKSILKDYVELPPEQQKKAYYVDLYNKYVVNATGDATTPASSDKKRKSDAVENIASDDEEESQEPEHKKVKPTSQSPQNEFQQASQAKSPAASSSEITSNVEVTRKTKSLAPSDLPQKPSEETPTTNAANRRKTVGTAASSSGRSTQQMIYRKKTSEINPKLFQTTPISSRISVSSPFVHDNAEGVDPRPSEVESSSSVRQVLLSTFMLLVWSVLFFCIYLFFFGQRDPHLPYGGVYCNSEDGLLRLKPEEGCLPCPDYGYCIGGRLLKCDDGYIMKNAVCVKDERIPLASIQLINDLQAELSSLAGKYECGEAKQKTKRLEDVKKSLATKPYAVGLDENLVMDQVAQLIKSSPENFQLVISEEIIDNSDGKVSVIYSTNPSLPFQCRVSKTVTENKGVIGTILILAIFVVIGNVIKKRVDKERVDFEDLVRIALTRIKERSEIIVEHLRDELKEDYGDQINVDKLWPKVEDFLSQDTRIREAPAQQGRAYAWNVIDNQSTPRASTPSE</sequence>
<evidence type="ECO:0000256" key="2">
    <source>
        <dbReference type="ARBA" id="ARBA00022692"/>
    </source>
</evidence>
<feature type="compositionally biased region" description="Low complexity" evidence="6">
    <location>
        <begin position="127"/>
        <end position="140"/>
    </location>
</feature>
<protein>
    <recommendedName>
        <fullName evidence="8">Man1/Src1-like C-terminal domain-containing protein</fullName>
    </recommendedName>
</protein>
<evidence type="ECO:0000256" key="3">
    <source>
        <dbReference type="ARBA" id="ARBA00022989"/>
    </source>
</evidence>
<evidence type="ECO:0000313" key="10">
    <source>
        <dbReference type="Proteomes" id="UP000816034"/>
    </source>
</evidence>
<feature type="region of interest" description="Disordered" evidence="6">
    <location>
        <begin position="79"/>
        <end position="194"/>
    </location>
</feature>
<keyword evidence="5" id="KW-0539">Nucleus</keyword>
<comment type="caution">
    <text evidence="9">The sequence shown here is derived from an EMBL/GenBank/DDBJ whole genome shotgun (WGS) entry which is preliminary data.</text>
</comment>
<keyword evidence="4 7" id="KW-0472">Membrane</keyword>
<gene>
    <name evidence="9" type="ORF">C9374_000466</name>
</gene>
<dbReference type="Proteomes" id="UP000816034">
    <property type="component" value="Unassembled WGS sequence"/>
</dbReference>
<feature type="compositionally biased region" description="Polar residues" evidence="6">
    <location>
        <begin position="117"/>
        <end position="126"/>
    </location>
</feature>
<comment type="subcellular location">
    <subcellularLocation>
        <location evidence="1">Nucleus membrane</location>
    </subcellularLocation>
</comment>
<dbReference type="InterPro" id="IPR011015">
    <property type="entry name" value="LEM/LEM-like_dom_sf"/>
</dbReference>
<dbReference type="GeneID" id="68092928"/>
<feature type="domain" description="Man1/Src1-like C-terminal" evidence="8">
    <location>
        <begin position="291"/>
        <end position="531"/>
    </location>
</feature>
<keyword evidence="10" id="KW-1185">Reference proteome</keyword>
<evidence type="ECO:0000256" key="7">
    <source>
        <dbReference type="SAM" id="Phobius"/>
    </source>
</evidence>
<dbReference type="GO" id="GO:0003682">
    <property type="term" value="F:chromatin binding"/>
    <property type="evidence" value="ECO:0007669"/>
    <property type="project" value="InterPro"/>
</dbReference>
<dbReference type="GO" id="GO:0005637">
    <property type="term" value="C:nuclear inner membrane"/>
    <property type="evidence" value="ECO:0007669"/>
    <property type="project" value="InterPro"/>
</dbReference>
<feature type="transmembrane region" description="Helical" evidence="7">
    <location>
        <begin position="443"/>
        <end position="461"/>
    </location>
</feature>
<dbReference type="InterPro" id="IPR044780">
    <property type="entry name" value="Heh2/Src1"/>
</dbReference>
<dbReference type="GO" id="GO:0034399">
    <property type="term" value="C:nuclear periphery"/>
    <property type="evidence" value="ECO:0007669"/>
    <property type="project" value="TreeGrafter"/>
</dbReference>
<dbReference type="InterPro" id="IPR018996">
    <property type="entry name" value="Man1/Src1-like_C"/>
</dbReference>
<dbReference type="PANTHER" id="PTHR47808:SF2">
    <property type="entry name" value="LEM DOMAIN-CONTAINING PROTEIN 2"/>
    <property type="match status" value="1"/>
</dbReference>
<keyword evidence="2 7" id="KW-0812">Transmembrane</keyword>
<dbReference type="RefSeq" id="XP_044552294.1">
    <property type="nucleotide sequence ID" value="XM_044694323.1"/>
</dbReference>
<dbReference type="AlphaFoldDB" id="A0AA88KSX9"/>
<feature type="compositionally biased region" description="Polar residues" evidence="6">
    <location>
        <begin position="20"/>
        <end position="33"/>
    </location>
</feature>
<name>A0AA88KSX9_NAELO</name>
<evidence type="ECO:0000256" key="4">
    <source>
        <dbReference type="ARBA" id="ARBA00023136"/>
    </source>
</evidence>
<evidence type="ECO:0000256" key="5">
    <source>
        <dbReference type="ARBA" id="ARBA00023242"/>
    </source>
</evidence>
<dbReference type="Gene3D" id="1.10.720.40">
    <property type="match status" value="1"/>
</dbReference>
<feature type="compositionally biased region" description="Polar residues" evidence="6">
    <location>
        <begin position="182"/>
        <end position="194"/>
    </location>
</feature>